<dbReference type="CDD" id="cd02576">
    <property type="entry name" value="PseudoU_synth_ScPUS7"/>
    <property type="match status" value="1"/>
</dbReference>
<dbReference type="InterPro" id="IPR011760">
    <property type="entry name" value="PsdUridine_synth_TruD_insert"/>
</dbReference>
<evidence type="ECO:0000256" key="2">
    <source>
        <dbReference type="ARBA" id="ARBA00023235"/>
    </source>
</evidence>
<dbReference type="AlphaFoldDB" id="A0AAV9IAD3"/>
<evidence type="ECO:0000259" key="3">
    <source>
        <dbReference type="PROSITE" id="PS50984"/>
    </source>
</evidence>
<dbReference type="Pfam" id="PF01142">
    <property type="entry name" value="TruD"/>
    <property type="match status" value="2"/>
</dbReference>
<reference evidence="4 5" key="1">
    <citation type="submission" date="2022-07" db="EMBL/GenBank/DDBJ databases">
        <title>Genome-wide signatures of adaptation to extreme environments.</title>
        <authorList>
            <person name="Cho C.H."/>
            <person name="Yoon H.S."/>
        </authorList>
    </citation>
    <scope>NUCLEOTIDE SEQUENCE [LARGE SCALE GENOMIC DNA]</scope>
    <source>
        <strain evidence="4 5">108.79 E11</strain>
    </source>
</reference>
<dbReference type="CDD" id="cd01291">
    <property type="entry name" value="PseudoU_synth"/>
    <property type="match status" value="1"/>
</dbReference>
<name>A0AAV9IAD3_9RHOD</name>
<organism evidence="4 5">
    <name type="scientific">Galdieria yellowstonensis</name>
    <dbReference type="NCBI Taxonomy" id="3028027"/>
    <lineage>
        <taxon>Eukaryota</taxon>
        <taxon>Rhodophyta</taxon>
        <taxon>Bangiophyceae</taxon>
        <taxon>Galdieriales</taxon>
        <taxon>Galdieriaceae</taxon>
        <taxon>Galdieria</taxon>
    </lineage>
</organism>
<dbReference type="Proteomes" id="UP001300502">
    <property type="component" value="Unassembled WGS sequence"/>
</dbReference>
<dbReference type="PIRSF" id="PIRSF037016">
    <property type="entry name" value="Pseudouridin_synth_euk_prd"/>
    <property type="match status" value="1"/>
</dbReference>
<sequence length="680" mass="78294">MSTTSAAANTLVTEESVFIRRFVSSHNGFSAIVRHLYSDFIVNEVNMEGNVLQLEKEDLEKPAELERTAPIESVASTQDALKQLEKWFDSSTLDQVREFVAMEETNHLQEEATKPTLLLPNPILDKEERRQIHMLFRSFNGITTETISTDEAPKIRLERSSPCNKRRRRMSDPDMQQNKYLSFLLCKKNTETSYVVSKLASWLHIRTGRFSFAGTKDKRGITTQEMRVRGITMERMWQVSRKLSNMRIGRFKYCKEPLHLGELKGNRFTVVLRNVTCAADSHRPEEIFEAIENVKTNGFINYFGLQRFGSGAIPSHHVGFEILRGNFEKVNRLILTPYSPQWRAIEASERLGQDITGKTCGKKDRPEIMEYLHQFCQGQLRAEQVYPHLPRFMTIERQLLKTYMKNGPNDHKGAFSSLPKGLKKMYVHAVQSYIWNAMASVRMDSERYDLRYAVAGDLVLDLQDTSWTTASDPPPSVGSQEEELYSNDDQLDMLDTSDIVAVDIENHLKVVSEQEALDKKYSITQVYLPLVGTHMKWPQNECRQVALRILEEYSIDFESLPTISQEFQFRGGYRKLISIPQQVEHSFIDYEDPNQPLTDIEEKLFTSTYAGRKQQQAQDSITSTPKKTALILKFTLASSEYATMFLRELTKQDSSTTQQLVLEHQVRSLKDRPTETMDGH</sequence>
<dbReference type="InterPro" id="IPR042214">
    <property type="entry name" value="TruD_catalytic"/>
</dbReference>
<dbReference type="PROSITE" id="PS50984">
    <property type="entry name" value="TRUD"/>
    <property type="match status" value="1"/>
</dbReference>
<dbReference type="SUPFAM" id="SSF55120">
    <property type="entry name" value="Pseudouridine synthase"/>
    <property type="match status" value="1"/>
</dbReference>
<keyword evidence="2" id="KW-0413">Isomerase</keyword>
<gene>
    <name evidence="4" type="ORF">GAYE_SCF02G2181</name>
</gene>
<dbReference type="InterPro" id="IPR020103">
    <property type="entry name" value="PsdUridine_synth_cat_dom_sf"/>
</dbReference>
<evidence type="ECO:0000313" key="4">
    <source>
        <dbReference type="EMBL" id="KAK4524282.1"/>
    </source>
</evidence>
<dbReference type="PANTHER" id="PTHR13326">
    <property type="entry name" value="TRNA PSEUDOURIDINE SYNTHASE D"/>
    <property type="match status" value="1"/>
</dbReference>
<dbReference type="GO" id="GO:0001522">
    <property type="term" value="P:pseudouridine synthesis"/>
    <property type="evidence" value="ECO:0007669"/>
    <property type="project" value="InterPro"/>
</dbReference>
<comment type="caution">
    <text evidence="4">The sequence shown here is derived from an EMBL/GenBank/DDBJ whole genome shotgun (WGS) entry which is preliminary data.</text>
</comment>
<evidence type="ECO:0000313" key="5">
    <source>
        <dbReference type="Proteomes" id="UP001300502"/>
    </source>
</evidence>
<feature type="domain" description="TRUD" evidence="3">
    <location>
        <begin position="298"/>
        <end position="579"/>
    </location>
</feature>
<protein>
    <recommendedName>
        <fullName evidence="3">TRUD domain-containing protein</fullName>
    </recommendedName>
</protein>
<keyword evidence="5" id="KW-1185">Reference proteome</keyword>
<proteinExistence type="inferred from homology"/>
<dbReference type="EMBL" id="JANCYU010000022">
    <property type="protein sequence ID" value="KAK4524282.1"/>
    <property type="molecule type" value="Genomic_DNA"/>
</dbReference>
<evidence type="ECO:0000256" key="1">
    <source>
        <dbReference type="ARBA" id="ARBA00007953"/>
    </source>
</evidence>
<comment type="similarity">
    <text evidence="1">Belongs to the pseudouridine synthase TruD family.</text>
</comment>
<dbReference type="Gene3D" id="3.30.2350.20">
    <property type="entry name" value="TruD, catalytic domain"/>
    <property type="match status" value="2"/>
</dbReference>
<dbReference type="PANTHER" id="PTHR13326:SF21">
    <property type="entry name" value="PSEUDOURIDYLATE SYNTHASE PUS7L"/>
    <property type="match status" value="1"/>
</dbReference>
<accession>A0AAV9IAD3</accession>
<dbReference type="GO" id="GO:0003723">
    <property type="term" value="F:RNA binding"/>
    <property type="evidence" value="ECO:0007669"/>
    <property type="project" value="InterPro"/>
</dbReference>
<dbReference type="GO" id="GO:0009982">
    <property type="term" value="F:pseudouridine synthase activity"/>
    <property type="evidence" value="ECO:0007669"/>
    <property type="project" value="InterPro"/>
</dbReference>
<dbReference type="InterPro" id="IPR001656">
    <property type="entry name" value="PsdUridine_synth_TruD"/>
</dbReference>
<dbReference type="GO" id="GO:0005634">
    <property type="term" value="C:nucleus"/>
    <property type="evidence" value="ECO:0007669"/>
    <property type="project" value="TreeGrafter"/>
</dbReference>